<keyword evidence="5 7" id="KW-1133">Transmembrane helix</keyword>
<feature type="transmembrane region" description="Helical" evidence="7">
    <location>
        <begin position="256"/>
        <end position="275"/>
    </location>
</feature>
<dbReference type="GO" id="GO:0009246">
    <property type="term" value="P:enterobacterial common antigen biosynthetic process"/>
    <property type="evidence" value="ECO:0007669"/>
    <property type="project" value="TreeGrafter"/>
</dbReference>
<evidence type="ECO:0000256" key="2">
    <source>
        <dbReference type="ARBA" id="ARBA00007400"/>
    </source>
</evidence>
<keyword evidence="3" id="KW-1003">Cell membrane</keyword>
<dbReference type="InterPro" id="IPR002656">
    <property type="entry name" value="Acyl_transf_3_dom"/>
</dbReference>
<sequence length="349" mass="40655">MEVILLVKERIAGIDWLRAFACLSVVWVHSISRALVTYDLPESSIEMARLLQITFIFATPMFVMMSEYILSYSYPNRTPNEFWKKRILYILIPYFTIPFVYAGYFGLLGTFTWEAISDRAFNYILFASWHGYFILIIFQFYVLHFIFNRFNKYLNPYLLISLSILITMGYNMFFKTFSSPGGNWDLLWNHYGIILFPGWLAFFTIAYFAGRHAIEIKPFLKKAGPGFIVLTCIALLYCIYNVMDGVTGISSRRNDVLIYTILLFMSVLSISVYIKKVPYLIKVISKYSFAIYLLHMMLLQVYARYLPYELSVSAFTITAFVFGVISSIAISWLLKWIPGSQFLIGQLRK</sequence>
<feature type="transmembrane region" description="Helical" evidence="7">
    <location>
        <begin position="87"/>
        <end position="108"/>
    </location>
</feature>
<dbReference type="GO" id="GO:0016413">
    <property type="term" value="F:O-acetyltransferase activity"/>
    <property type="evidence" value="ECO:0007669"/>
    <property type="project" value="TreeGrafter"/>
</dbReference>
<feature type="transmembrane region" description="Helical" evidence="7">
    <location>
        <begin position="287"/>
        <end position="306"/>
    </location>
</feature>
<dbReference type="Pfam" id="PF01757">
    <property type="entry name" value="Acyl_transf_3"/>
    <property type="match status" value="1"/>
</dbReference>
<protein>
    <recommendedName>
        <fullName evidence="8">Acyltransferase 3 domain-containing protein</fullName>
    </recommendedName>
</protein>
<organism evidence="9 10">
    <name type="scientific">Jeotgalibacillus salarius</name>
    <dbReference type="NCBI Taxonomy" id="546023"/>
    <lineage>
        <taxon>Bacteria</taxon>
        <taxon>Bacillati</taxon>
        <taxon>Bacillota</taxon>
        <taxon>Bacilli</taxon>
        <taxon>Bacillales</taxon>
        <taxon>Caryophanaceae</taxon>
        <taxon>Jeotgalibacillus</taxon>
    </lineage>
</organism>
<dbReference type="GO" id="GO:0005886">
    <property type="term" value="C:plasma membrane"/>
    <property type="evidence" value="ECO:0007669"/>
    <property type="project" value="UniProtKB-SubCell"/>
</dbReference>
<evidence type="ECO:0000313" key="10">
    <source>
        <dbReference type="Proteomes" id="UP000297776"/>
    </source>
</evidence>
<dbReference type="AlphaFoldDB" id="A0A4Y8LRA2"/>
<dbReference type="OrthoDB" id="65129at2"/>
<feature type="transmembrane region" description="Helical" evidence="7">
    <location>
        <begin position="154"/>
        <end position="173"/>
    </location>
</feature>
<keyword evidence="6 7" id="KW-0472">Membrane</keyword>
<evidence type="ECO:0000313" key="9">
    <source>
        <dbReference type="EMBL" id="TFE03989.1"/>
    </source>
</evidence>
<evidence type="ECO:0000256" key="4">
    <source>
        <dbReference type="ARBA" id="ARBA00022692"/>
    </source>
</evidence>
<comment type="similarity">
    <text evidence="2">Belongs to the acyltransferase 3 family.</text>
</comment>
<evidence type="ECO:0000256" key="6">
    <source>
        <dbReference type="ARBA" id="ARBA00023136"/>
    </source>
</evidence>
<dbReference type="PANTHER" id="PTHR40074:SF2">
    <property type="entry name" value="O-ACETYLTRANSFERASE WECH"/>
    <property type="match status" value="1"/>
</dbReference>
<dbReference type="PANTHER" id="PTHR40074">
    <property type="entry name" value="O-ACETYLTRANSFERASE WECH"/>
    <property type="match status" value="1"/>
</dbReference>
<evidence type="ECO:0000256" key="3">
    <source>
        <dbReference type="ARBA" id="ARBA00022475"/>
    </source>
</evidence>
<keyword evidence="4 7" id="KW-0812">Transmembrane</keyword>
<feature type="transmembrane region" description="Helical" evidence="7">
    <location>
        <begin position="193"/>
        <end position="214"/>
    </location>
</feature>
<comment type="subcellular location">
    <subcellularLocation>
        <location evidence="1">Cell membrane</location>
        <topology evidence="1">Multi-pass membrane protein</topology>
    </subcellularLocation>
</comment>
<dbReference type="Proteomes" id="UP000297776">
    <property type="component" value="Unassembled WGS sequence"/>
</dbReference>
<evidence type="ECO:0000256" key="7">
    <source>
        <dbReference type="SAM" id="Phobius"/>
    </source>
</evidence>
<feature type="transmembrane region" description="Helical" evidence="7">
    <location>
        <begin position="226"/>
        <end position="250"/>
    </location>
</feature>
<evidence type="ECO:0000256" key="1">
    <source>
        <dbReference type="ARBA" id="ARBA00004651"/>
    </source>
</evidence>
<dbReference type="EMBL" id="SORX01000001">
    <property type="protein sequence ID" value="TFE03989.1"/>
    <property type="molecule type" value="Genomic_DNA"/>
</dbReference>
<feature type="domain" description="Acyltransferase 3" evidence="8">
    <location>
        <begin position="12"/>
        <end position="335"/>
    </location>
</feature>
<comment type="caution">
    <text evidence="9">The sequence shown here is derived from an EMBL/GenBank/DDBJ whole genome shotgun (WGS) entry which is preliminary data.</text>
</comment>
<keyword evidence="10" id="KW-1185">Reference proteome</keyword>
<feature type="transmembrane region" description="Helical" evidence="7">
    <location>
        <begin position="120"/>
        <end position="142"/>
    </location>
</feature>
<gene>
    <name evidence="9" type="ORF">E2626_01280</name>
</gene>
<evidence type="ECO:0000256" key="5">
    <source>
        <dbReference type="ARBA" id="ARBA00022989"/>
    </source>
</evidence>
<proteinExistence type="inferred from homology"/>
<accession>A0A4Y8LRA2</accession>
<feature type="transmembrane region" description="Helical" evidence="7">
    <location>
        <begin position="50"/>
        <end position="75"/>
    </location>
</feature>
<evidence type="ECO:0000259" key="8">
    <source>
        <dbReference type="Pfam" id="PF01757"/>
    </source>
</evidence>
<name>A0A4Y8LRA2_9BACL</name>
<feature type="transmembrane region" description="Helical" evidence="7">
    <location>
        <begin position="312"/>
        <end position="334"/>
    </location>
</feature>
<reference evidence="9 10" key="1">
    <citation type="submission" date="2019-03" db="EMBL/GenBank/DDBJ databases">
        <authorList>
            <person name="Yang Y."/>
        </authorList>
    </citation>
    <scope>NUCLEOTIDE SEQUENCE [LARGE SCALE GENOMIC DNA]</scope>
    <source>
        <strain evidence="9 10">ASL-1</strain>
    </source>
</reference>